<accession>A0ABP8EVP2</accession>
<dbReference type="EMBL" id="BAABBA010000011">
    <property type="protein sequence ID" value="GAA4288051.1"/>
    <property type="molecule type" value="Genomic_DNA"/>
</dbReference>
<dbReference type="RefSeq" id="WP_345041474.1">
    <property type="nucleotide sequence ID" value="NZ_BAABBA010000011.1"/>
</dbReference>
<proteinExistence type="predicted"/>
<gene>
    <name evidence="4" type="ORF">GCM10022262_24110</name>
</gene>
<dbReference type="InterPro" id="IPR036291">
    <property type="entry name" value="NAD(P)-bd_dom_sf"/>
</dbReference>
<feature type="domain" description="Gfo/Idh/MocA-like oxidoreductase N-terminal" evidence="2">
    <location>
        <begin position="44"/>
        <end position="127"/>
    </location>
</feature>
<comment type="caution">
    <text evidence="4">The sequence shown here is derived from an EMBL/GenBank/DDBJ whole genome shotgun (WGS) entry which is preliminary data.</text>
</comment>
<evidence type="ECO:0000259" key="2">
    <source>
        <dbReference type="Pfam" id="PF01408"/>
    </source>
</evidence>
<evidence type="ECO:0000256" key="1">
    <source>
        <dbReference type="ARBA" id="ARBA00023027"/>
    </source>
</evidence>
<evidence type="ECO:0000313" key="5">
    <source>
        <dbReference type="Proteomes" id="UP001499841"/>
    </source>
</evidence>
<protein>
    <submittedName>
        <fullName evidence="4">Gfo/Idh/MocA family oxidoreductase</fullName>
    </submittedName>
</protein>
<organism evidence="4 5">
    <name type="scientific">Georgenia daeguensis</name>
    <dbReference type="NCBI Taxonomy" id="908355"/>
    <lineage>
        <taxon>Bacteria</taxon>
        <taxon>Bacillati</taxon>
        <taxon>Actinomycetota</taxon>
        <taxon>Actinomycetes</taxon>
        <taxon>Micrococcales</taxon>
        <taxon>Bogoriellaceae</taxon>
        <taxon>Georgenia</taxon>
    </lineage>
</organism>
<evidence type="ECO:0000313" key="4">
    <source>
        <dbReference type="EMBL" id="GAA4288051.1"/>
    </source>
</evidence>
<dbReference type="InterPro" id="IPR051450">
    <property type="entry name" value="Gfo/Idh/MocA_Oxidoreductases"/>
</dbReference>
<dbReference type="Gene3D" id="3.30.360.10">
    <property type="entry name" value="Dihydrodipicolinate Reductase, domain 2"/>
    <property type="match status" value="1"/>
</dbReference>
<dbReference type="InterPro" id="IPR000683">
    <property type="entry name" value="Gfo/Idh/MocA-like_OxRdtase_N"/>
</dbReference>
<dbReference type="InterPro" id="IPR055170">
    <property type="entry name" value="GFO_IDH_MocA-like_dom"/>
</dbReference>
<feature type="domain" description="GFO/IDH/MocA-like oxidoreductase" evidence="3">
    <location>
        <begin position="136"/>
        <end position="260"/>
    </location>
</feature>
<dbReference type="Proteomes" id="UP001499841">
    <property type="component" value="Unassembled WGS sequence"/>
</dbReference>
<dbReference type="PANTHER" id="PTHR43377:SF1">
    <property type="entry name" value="BILIVERDIN REDUCTASE A"/>
    <property type="match status" value="1"/>
</dbReference>
<keyword evidence="1" id="KW-0520">NAD</keyword>
<keyword evidence="5" id="KW-1185">Reference proteome</keyword>
<sequence>MSRTRVGVLSFAHVHAVGYVEVLSARPDVELLTADPDAASAPPGELRGAALAASLGAPYVDSLDELLAWGPDAVVVCTENARHRDAVERLAAAGVHVLCEKPLATTVEDAEAMVAACRAAGVYLMTAYPTRFAPSYRALRGLVRDGALGQVLTATGTNNGQLPAGRAWFSDPALAGGGALVDHVVHVTDLLDDLLGLPVRRVRAVVNEILHPGAGVETGGLVCLSYDGGIEVALDCSWSQPAHAPTWGGLTLEVVGTRGLASIAPFDDRVGGFDERARNTTWLPYGANLDALMIDHFLAGVRAGARPQPDGEAGLRTVRVVAAAQESARTGRPVDLEETWNLLDAPSVR</sequence>
<name>A0ABP8EVP2_9MICO</name>
<dbReference type="SUPFAM" id="SSF55347">
    <property type="entry name" value="Glyceraldehyde-3-phosphate dehydrogenase-like, C-terminal domain"/>
    <property type="match status" value="1"/>
</dbReference>
<dbReference type="PANTHER" id="PTHR43377">
    <property type="entry name" value="BILIVERDIN REDUCTASE A"/>
    <property type="match status" value="1"/>
</dbReference>
<dbReference type="SUPFAM" id="SSF51735">
    <property type="entry name" value="NAD(P)-binding Rossmann-fold domains"/>
    <property type="match status" value="1"/>
</dbReference>
<evidence type="ECO:0000259" key="3">
    <source>
        <dbReference type="Pfam" id="PF22725"/>
    </source>
</evidence>
<dbReference type="Pfam" id="PF01408">
    <property type="entry name" value="GFO_IDH_MocA"/>
    <property type="match status" value="1"/>
</dbReference>
<dbReference type="Pfam" id="PF22725">
    <property type="entry name" value="GFO_IDH_MocA_C3"/>
    <property type="match status" value="1"/>
</dbReference>
<reference evidence="5" key="1">
    <citation type="journal article" date="2019" name="Int. J. Syst. Evol. Microbiol.">
        <title>The Global Catalogue of Microorganisms (GCM) 10K type strain sequencing project: providing services to taxonomists for standard genome sequencing and annotation.</title>
        <authorList>
            <consortium name="The Broad Institute Genomics Platform"/>
            <consortium name="The Broad Institute Genome Sequencing Center for Infectious Disease"/>
            <person name="Wu L."/>
            <person name="Ma J."/>
        </authorList>
    </citation>
    <scope>NUCLEOTIDE SEQUENCE [LARGE SCALE GENOMIC DNA]</scope>
    <source>
        <strain evidence="5">JCM 17459</strain>
    </source>
</reference>
<dbReference type="Gene3D" id="3.40.50.720">
    <property type="entry name" value="NAD(P)-binding Rossmann-like Domain"/>
    <property type="match status" value="1"/>
</dbReference>